<accession>A0ABR0F6I2</accession>
<organism evidence="1 2">
    <name type="scientific">Zasmidium cellare</name>
    <name type="common">Wine cellar mold</name>
    <name type="synonym">Racodium cellare</name>
    <dbReference type="NCBI Taxonomy" id="395010"/>
    <lineage>
        <taxon>Eukaryota</taxon>
        <taxon>Fungi</taxon>
        <taxon>Dikarya</taxon>
        <taxon>Ascomycota</taxon>
        <taxon>Pezizomycotina</taxon>
        <taxon>Dothideomycetes</taxon>
        <taxon>Dothideomycetidae</taxon>
        <taxon>Mycosphaerellales</taxon>
        <taxon>Mycosphaerellaceae</taxon>
        <taxon>Zasmidium</taxon>
    </lineage>
</organism>
<dbReference type="PANTHER" id="PTHR37490">
    <property type="entry name" value="EXPRESSED PROTEIN"/>
    <property type="match status" value="1"/>
</dbReference>
<proteinExistence type="predicted"/>
<dbReference type="Pfam" id="PF11913">
    <property type="entry name" value="DUF3431"/>
    <property type="match status" value="1"/>
</dbReference>
<comment type="caution">
    <text evidence="1">The sequence shown here is derived from an EMBL/GenBank/DDBJ whole genome shotgun (WGS) entry which is preliminary data.</text>
</comment>
<dbReference type="PANTHER" id="PTHR37490:SF2">
    <property type="match status" value="1"/>
</dbReference>
<dbReference type="EMBL" id="JAXOVC010000001">
    <property type="protein sequence ID" value="KAK4508796.1"/>
    <property type="molecule type" value="Genomic_DNA"/>
</dbReference>
<dbReference type="Proteomes" id="UP001305779">
    <property type="component" value="Unassembled WGS sequence"/>
</dbReference>
<dbReference type="InterPro" id="IPR021838">
    <property type="entry name" value="DUF3431"/>
</dbReference>
<name>A0ABR0F6I2_ZASCE</name>
<evidence type="ECO:0000313" key="1">
    <source>
        <dbReference type="EMBL" id="KAK4508796.1"/>
    </source>
</evidence>
<keyword evidence="2" id="KW-1185">Reference proteome</keyword>
<evidence type="ECO:0000313" key="2">
    <source>
        <dbReference type="Proteomes" id="UP001305779"/>
    </source>
</evidence>
<gene>
    <name evidence="1" type="ORF">PRZ48_002535</name>
</gene>
<reference evidence="1 2" key="1">
    <citation type="journal article" date="2023" name="G3 (Bethesda)">
        <title>A chromosome-level genome assembly of Zasmidium syzygii isolated from banana leaves.</title>
        <authorList>
            <person name="van Westerhoven A.C."/>
            <person name="Mehrabi R."/>
            <person name="Talebi R."/>
            <person name="Steentjes M.B.F."/>
            <person name="Corcolon B."/>
            <person name="Chong P.A."/>
            <person name="Kema G.H.J."/>
            <person name="Seidl M.F."/>
        </authorList>
    </citation>
    <scope>NUCLEOTIDE SEQUENCE [LARGE SCALE GENOMIC DNA]</scope>
    <source>
        <strain evidence="1 2">P124</strain>
    </source>
</reference>
<protein>
    <submittedName>
        <fullName evidence="1">Uncharacterized protein</fullName>
    </submittedName>
</protein>
<sequence>MAFLHSHRNGFPGGWHTDAPGLDNVIAIKTLNLDFVRRNGYVNMRCQWEPGCPDWVQPLRSADSEDPENLERRMPEGWRALFGEDSEVPNVIATPCCAQFAVSREQVLKRSLEEYEWYHQWLMATEMSDGLSGRIFEYLWHVIFGMNPVYCPDVAQCYRDVYNREYNSTEWELERQQLIDEWNSTQRVV</sequence>